<evidence type="ECO:0000259" key="2">
    <source>
        <dbReference type="SMART" id="SM00460"/>
    </source>
</evidence>
<proteinExistence type="predicted"/>
<sequence>MDPVKYFLTEQRQAHCELYASATALILRGAGVPTRYVTGVICNERHPSGRYFLARYGNAHAWVEAYDRQNKRWVVVDTTPPSVIAAAARADSWEEGIRSRGDYLRLAWFEVLSSLRRGHLAEGTMAALALIWEWVRYLMTHPVWGSLFGFAVGLTAWLLFHQRKRRPDDHLTPDRRKLQKEYRKLLRKLRRRRIIAREETPTAAELLAIVGRHPTMPPQQRIALTDFLNRYLVRRYSVRD</sequence>
<gene>
    <name evidence="3" type="ORF">SDC9_152199</name>
</gene>
<dbReference type="Pfam" id="PF01841">
    <property type="entry name" value="Transglut_core"/>
    <property type="match status" value="1"/>
</dbReference>
<dbReference type="PANTHER" id="PTHR42736">
    <property type="entry name" value="PROTEIN-GLUTAMINE GAMMA-GLUTAMYLTRANSFERASE"/>
    <property type="match status" value="1"/>
</dbReference>
<evidence type="ECO:0000313" key="3">
    <source>
        <dbReference type="EMBL" id="MPN04950.1"/>
    </source>
</evidence>
<feature type="domain" description="Transglutaminase-like" evidence="2">
    <location>
        <begin position="8"/>
        <end position="80"/>
    </location>
</feature>
<name>A0A645EU37_9ZZZZ</name>
<organism evidence="3">
    <name type="scientific">bioreactor metagenome</name>
    <dbReference type="NCBI Taxonomy" id="1076179"/>
    <lineage>
        <taxon>unclassified sequences</taxon>
        <taxon>metagenomes</taxon>
        <taxon>ecological metagenomes</taxon>
    </lineage>
</organism>
<dbReference type="EMBL" id="VSSQ01050867">
    <property type="protein sequence ID" value="MPN04950.1"/>
    <property type="molecule type" value="Genomic_DNA"/>
</dbReference>
<accession>A0A645EU37</accession>
<dbReference type="InterPro" id="IPR052901">
    <property type="entry name" value="Bact_TGase-like"/>
</dbReference>
<dbReference type="AlphaFoldDB" id="A0A645EU37"/>
<feature type="transmembrane region" description="Helical" evidence="1">
    <location>
        <begin position="143"/>
        <end position="160"/>
    </location>
</feature>
<reference evidence="3" key="1">
    <citation type="submission" date="2019-08" db="EMBL/GenBank/DDBJ databases">
        <authorList>
            <person name="Kucharzyk K."/>
            <person name="Murdoch R.W."/>
            <person name="Higgins S."/>
            <person name="Loffler F."/>
        </authorList>
    </citation>
    <scope>NUCLEOTIDE SEQUENCE</scope>
</reference>
<dbReference type="InterPro" id="IPR002931">
    <property type="entry name" value="Transglutaminase-like"/>
</dbReference>
<dbReference type="InterPro" id="IPR038765">
    <property type="entry name" value="Papain-like_cys_pep_sf"/>
</dbReference>
<keyword evidence="1" id="KW-0472">Membrane</keyword>
<protein>
    <recommendedName>
        <fullName evidence="2">Transglutaminase-like domain-containing protein</fullName>
    </recommendedName>
</protein>
<dbReference type="SUPFAM" id="SSF54001">
    <property type="entry name" value="Cysteine proteinases"/>
    <property type="match status" value="1"/>
</dbReference>
<dbReference type="Gene3D" id="3.10.620.30">
    <property type="match status" value="1"/>
</dbReference>
<dbReference type="SMART" id="SM00460">
    <property type="entry name" value="TGc"/>
    <property type="match status" value="1"/>
</dbReference>
<comment type="caution">
    <text evidence="3">The sequence shown here is derived from an EMBL/GenBank/DDBJ whole genome shotgun (WGS) entry which is preliminary data.</text>
</comment>
<evidence type="ECO:0000256" key="1">
    <source>
        <dbReference type="SAM" id="Phobius"/>
    </source>
</evidence>
<keyword evidence="1" id="KW-0812">Transmembrane</keyword>
<keyword evidence="1" id="KW-1133">Transmembrane helix</keyword>
<dbReference type="PANTHER" id="PTHR42736:SF1">
    <property type="entry name" value="PROTEIN-GLUTAMINE GAMMA-GLUTAMYLTRANSFERASE"/>
    <property type="match status" value="1"/>
</dbReference>